<gene>
    <name evidence="1" type="ORF">EURHEDRAFT_169989</name>
</gene>
<dbReference type="EMBL" id="KK088434">
    <property type="protein sequence ID" value="EYE92889.1"/>
    <property type="molecule type" value="Genomic_DNA"/>
</dbReference>
<organism evidence="1 2">
    <name type="scientific">Aspergillus ruber (strain CBS 135680)</name>
    <dbReference type="NCBI Taxonomy" id="1388766"/>
    <lineage>
        <taxon>Eukaryota</taxon>
        <taxon>Fungi</taxon>
        <taxon>Dikarya</taxon>
        <taxon>Ascomycota</taxon>
        <taxon>Pezizomycotina</taxon>
        <taxon>Eurotiomycetes</taxon>
        <taxon>Eurotiomycetidae</taxon>
        <taxon>Eurotiales</taxon>
        <taxon>Aspergillaceae</taxon>
        <taxon>Aspergillus</taxon>
        <taxon>Aspergillus subgen. Aspergillus</taxon>
    </lineage>
</organism>
<dbReference type="Proteomes" id="UP000019804">
    <property type="component" value="Unassembled WGS sequence"/>
</dbReference>
<sequence>MVTAARKTEQEVISHMGQFVGSKNSYIPQEKSQILDLLYTLVVLCSAYIARGDFASLTLYLECALSTIDKGLDTELALDDTFLFLVSWLGYIHTVTMLDETVHTLNAPDYLSIVSEQSFDPAGKNMFFQSVDSFNGISQTVTDLLYRLGRVLRSLADGGRT</sequence>
<dbReference type="HOGENOM" id="CLU_1643340_0_0_1"/>
<name>A0A017S8C5_ASPRC</name>
<protein>
    <submittedName>
        <fullName evidence="1">Uncharacterized protein</fullName>
    </submittedName>
</protein>
<accession>A0A017S8C5</accession>
<dbReference type="GeneID" id="63692963"/>
<evidence type="ECO:0000313" key="1">
    <source>
        <dbReference type="EMBL" id="EYE92889.1"/>
    </source>
</evidence>
<dbReference type="OrthoDB" id="4314040at2759"/>
<reference evidence="2" key="1">
    <citation type="journal article" date="2014" name="Nat. Commun.">
        <title>Genomic adaptations of the halophilic Dead Sea filamentous fungus Eurotium rubrum.</title>
        <authorList>
            <person name="Kis-Papo T."/>
            <person name="Weig A.R."/>
            <person name="Riley R."/>
            <person name="Persoh D."/>
            <person name="Salamov A."/>
            <person name="Sun H."/>
            <person name="Lipzen A."/>
            <person name="Wasser S.P."/>
            <person name="Rambold G."/>
            <person name="Grigoriev I.V."/>
            <person name="Nevo E."/>
        </authorList>
    </citation>
    <scope>NUCLEOTIDE SEQUENCE [LARGE SCALE GENOMIC DNA]</scope>
    <source>
        <strain evidence="2">CBS 135680</strain>
    </source>
</reference>
<keyword evidence="2" id="KW-1185">Reference proteome</keyword>
<dbReference type="RefSeq" id="XP_040636577.1">
    <property type="nucleotide sequence ID" value="XM_040777839.1"/>
</dbReference>
<dbReference type="AlphaFoldDB" id="A0A017S8C5"/>
<dbReference type="STRING" id="1388766.A0A017S8C5"/>
<proteinExistence type="predicted"/>
<evidence type="ECO:0000313" key="2">
    <source>
        <dbReference type="Proteomes" id="UP000019804"/>
    </source>
</evidence>